<dbReference type="SUPFAM" id="SSF53850">
    <property type="entry name" value="Periplasmic binding protein-like II"/>
    <property type="match status" value="1"/>
</dbReference>
<keyword evidence="1" id="KW-0732">Signal</keyword>
<dbReference type="Gene3D" id="3.40.190.10">
    <property type="entry name" value="Periplasmic binding protein-like II"/>
    <property type="match status" value="1"/>
</dbReference>
<accession>A0A495VL42</accession>
<dbReference type="Proteomes" id="UP000270626">
    <property type="component" value="Unassembled WGS sequence"/>
</dbReference>
<feature type="chain" id="PRO_5019832167" description="Phosphate ABC transporter substrate-binding protein" evidence="1">
    <location>
        <begin position="21"/>
        <end position="143"/>
    </location>
</feature>
<dbReference type="EMBL" id="RBXP01000019">
    <property type="protein sequence ID" value="RKT49972.1"/>
    <property type="molecule type" value="Genomic_DNA"/>
</dbReference>
<name>A0A495VL42_9RHOO</name>
<feature type="signal peptide" evidence="1">
    <location>
        <begin position="1"/>
        <end position="20"/>
    </location>
</feature>
<dbReference type="OrthoDB" id="5368589at2"/>
<gene>
    <name evidence="2" type="ORF">DFR40_3115</name>
</gene>
<protein>
    <recommendedName>
        <fullName evidence="4">Phosphate ABC transporter substrate-binding protein</fullName>
    </recommendedName>
</protein>
<sequence length="143" mass="15718">MTTPTRLLPLLLLGSLAGTAAGEPLVVVVSAQQRIERLSQEDVTNIFLGRFRTLPSGLPAAPIDQPANSPLRAAFYQQLVNKDVASINAYWSRLHFSGKATPPRQTNSDGEVLRQLLSQPGAIAYVERRQVDARLRIVFEFPP</sequence>
<evidence type="ECO:0000313" key="3">
    <source>
        <dbReference type="Proteomes" id="UP000270626"/>
    </source>
</evidence>
<dbReference type="AlphaFoldDB" id="A0A495VL42"/>
<evidence type="ECO:0008006" key="4">
    <source>
        <dbReference type="Google" id="ProtNLM"/>
    </source>
</evidence>
<organism evidence="2 3">
    <name type="scientific">Azonexus fungiphilus</name>
    <dbReference type="NCBI Taxonomy" id="146940"/>
    <lineage>
        <taxon>Bacteria</taxon>
        <taxon>Pseudomonadati</taxon>
        <taxon>Pseudomonadota</taxon>
        <taxon>Betaproteobacteria</taxon>
        <taxon>Rhodocyclales</taxon>
        <taxon>Azonexaceae</taxon>
        <taxon>Azonexus</taxon>
    </lineage>
</organism>
<keyword evidence="3" id="KW-1185">Reference proteome</keyword>
<comment type="caution">
    <text evidence="2">The sequence shown here is derived from an EMBL/GenBank/DDBJ whole genome shotgun (WGS) entry which is preliminary data.</text>
</comment>
<evidence type="ECO:0000256" key="1">
    <source>
        <dbReference type="SAM" id="SignalP"/>
    </source>
</evidence>
<evidence type="ECO:0000313" key="2">
    <source>
        <dbReference type="EMBL" id="RKT49972.1"/>
    </source>
</evidence>
<dbReference type="RefSeq" id="WP_121459386.1">
    <property type="nucleotide sequence ID" value="NZ_RBXP01000019.1"/>
</dbReference>
<reference evidence="2 3" key="1">
    <citation type="submission" date="2018-10" db="EMBL/GenBank/DDBJ databases">
        <title>Genomic Encyclopedia of Type Strains, Phase IV (KMG-IV): sequencing the most valuable type-strain genomes for metagenomic binning, comparative biology and taxonomic classification.</title>
        <authorList>
            <person name="Goeker M."/>
        </authorList>
    </citation>
    <scope>NUCLEOTIDE SEQUENCE [LARGE SCALE GENOMIC DNA]</scope>
    <source>
        <strain evidence="2 3">DSM 23841</strain>
    </source>
</reference>
<proteinExistence type="predicted"/>